<dbReference type="HAMAP" id="MF_00298">
    <property type="entry name" value="Nudix_RppH"/>
    <property type="match status" value="1"/>
</dbReference>
<dbReference type="PRINTS" id="PR00502">
    <property type="entry name" value="NUDIXFAMILY"/>
</dbReference>
<proteinExistence type="inferred from homology"/>
<comment type="cofactor">
    <cofactor evidence="4">
        <name>a divalent metal cation</name>
        <dbReference type="ChEBI" id="CHEBI:60240"/>
    </cofactor>
</comment>
<dbReference type="Pfam" id="PF00293">
    <property type="entry name" value="NUDIX"/>
    <property type="match status" value="1"/>
</dbReference>
<evidence type="ECO:0000313" key="8">
    <source>
        <dbReference type="Proteomes" id="UP000094472"/>
    </source>
</evidence>
<evidence type="ECO:0000313" key="7">
    <source>
        <dbReference type="EMBL" id="ODR96983.1"/>
    </source>
</evidence>
<dbReference type="Proteomes" id="UP000094472">
    <property type="component" value="Unassembled WGS sequence"/>
</dbReference>
<comment type="function">
    <text evidence="4">Accelerates the degradation of transcripts by removing pyrophosphate from the 5'-end of triphosphorylated RNA, leading to a more labile monophosphorylated state that can stimulate subsequent ribonuclease cleavage.</text>
</comment>
<dbReference type="OrthoDB" id="9816040at2"/>
<dbReference type="GO" id="GO:0034432">
    <property type="term" value="F:bis(5'-adenosyl)-pentaphosphatase activity"/>
    <property type="evidence" value="ECO:0007669"/>
    <property type="project" value="TreeGrafter"/>
</dbReference>
<dbReference type="InterPro" id="IPR000086">
    <property type="entry name" value="NUDIX_hydrolase_dom"/>
</dbReference>
<dbReference type="InterPro" id="IPR020476">
    <property type="entry name" value="Nudix_hydrolase"/>
</dbReference>
<comment type="cofactor">
    <cofactor evidence="1">
        <name>Mn(2+)</name>
        <dbReference type="ChEBI" id="CHEBI:29035"/>
    </cofactor>
</comment>
<accession>A0A1E3VTX5</accession>
<dbReference type="InterPro" id="IPR020084">
    <property type="entry name" value="NUDIX_hydrolase_CS"/>
</dbReference>
<evidence type="ECO:0000256" key="1">
    <source>
        <dbReference type="ARBA" id="ARBA00001936"/>
    </source>
</evidence>
<dbReference type="NCBIfam" id="NF001938">
    <property type="entry name" value="PRK00714.1-5"/>
    <property type="match status" value="1"/>
</dbReference>
<evidence type="ECO:0000259" key="6">
    <source>
        <dbReference type="PROSITE" id="PS51462"/>
    </source>
</evidence>
<dbReference type="RefSeq" id="WP_069442011.1">
    <property type="nucleotide sequence ID" value="NZ_LPWF01000027.1"/>
</dbReference>
<feature type="short sequence motif" description="Nudix box" evidence="4">
    <location>
        <begin position="48"/>
        <end position="69"/>
    </location>
</feature>
<evidence type="ECO:0000256" key="4">
    <source>
        <dbReference type="HAMAP-Rule" id="MF_00298"/>
    </source>
</evidence>
<dbReference type="PANTHER" id="PTHR11839">
    <property type="entry name" value="UDP/ADP-SUGAR PYROPHOSPHATASE"/>
    <property type="match status" value="1"/>
</dbReference>
<dbReference type="PROSITE" id="PS00893">
    <property type="entry name" value="NUDIX_BOX"/>
    <property type="match status" value="1"/>
</dbReference>
<dbReference type="PANTHER" id="PTHR11839:SF22">
    <property type="entry name" value="NUDIX HYDROLASE 26, CHLOROPLASTIC"/>
    <property type="match status" value="1"/>
</dbReference>
<dbReference type="GO" id="GO:0006753">
    <property type="term" value="P:nucleoside phosphate metabolic process"/>
    <property type="evidence" value="ECO:0007669"/>
    <property type="project" value="TreeGrafter"/>
</dbReference>
<dbReference type="CDD" id="cd03671">
    <property type="entry name" value="NUDIX_Ap4A_hydrolase_plant_like"/>
    <property type="match status" value="1"/>
</dbReference>
<dbReference type="PROSITE" id="PS51462">
    <property type="entry name" value="NUDIX"/>
    <property type="match status" value="1"/>
</dbReference>
<dbReference type="SUPFAM" id="SSF55811">
    <property type="entry name" value="Nudix"/>
    <property type="match status" value="1"/>
</dbReference>
<dbReference type="InterPro" id="IPR022927">
    <property type="entry name" value="RppH"/>
</dbReference>
<protein>
    <recommendedName>
        <fullName evidence="4">RNA pyrophosphohydrolase</fullName>
        <ecNumber evidence="4">3.6.1.-</ecNumber>
    </recommendedName>
    <alternativeName>
        <fullName evidence="4">(Di)nucleoside polyphosphate hydrolase</fullName>
    </alternativeName>
</protein>
<dbReference type="InterPro" id="IPR015797">
    <property type="entry name" value="NUDIX_hydrolase-like_dom_sf"/>
</dbReference>
<dbReference type="EC" id="3.6.1.-" evidence="4"/>
<gene>
    <name evidence="4" type="primary">rppH</name>
    <name evidence="4" type="synonym">nudH</name>
    <name evidence="7" type="ORF">AUC69_12650</name>
</gene>
<evidence type="ECO:0000256" key="3">
    <source>
        <dbReference type="ARBA" id="ARBA00022801"/>
    </source>
</evidence>
<dbReference type="STRING" id="1774969.AUC69_12650"/>
<comment type="cofactor">
    <cofactor evidence="2">
        <name>Mg(2+)</name>
        <dbReference type="ChEBI" id="CHEBI:18420"/>
    </cofactor>
</comment>
<comment type="caution">
    <text evidence="7">The sequence shown here is derived from an EMBL/GenBank/DDBJ whole genome shotgun (WGS) entry which is preliminary data.</text>
</comment>
<comment type="similarity">
    <text evidence="4">Belongs to the Nudix hydrolase family. RppH subfamily.</text>
</comment>
<organism evidence="7 8">
    <name type="scientific">Methyloceanibacter superfactus</name>
    <dbReference type="NCBI Taxonomy" id="1774969"/>
    <lineage>
        <taxon>Bacteria</taxon>
        <taxon>Pseudomonadati</taxon>
        <taxon>Pseudomonadota</taxon>
        <taxon>Alphaproteobacteria</taxon>
        <taxon>Hyphomicrobiales</taxon>
        <taxon>Hyphomicrobiaceae</taxon>
        <taxon>Methyloceanibacter</taxon>
    </lineage>
</organism>
<dbReference type="GO" id="GO:0008893">
    <property type="term" value="F:guanosine-3',5'-bis(diphosphate) 3'-diphosphatase activity"/>
    <property type="evidence" value="ECO:0007669"/>
    <property type="project" value="TreeGrafter"/>
</dbReference>
<keyword evidence="8" id="KW-1185">Reference proteome</keyword>
<reference evidence="7 8" key="1">
    <citation type="journal article" date="2016" name="Environ. Microbiol.">
        <title>New Methyloceanibacter diversity from North Sea sediments includes methanotroph containing solely the soluble methane monooxygenase.</title>
        <authorList>
            <person name="Vekeman B."/>
            <person name="Kerckhof F.M."/>
            <person name="Cremers G."/>
            <person name="de Vos P."/>
            <person name="Vandamme P."/>
            <person name="Boon N."/>
            <person name="Op den Camp H.J."/>
            <person name="Heylen K."/>
        </authorList>
    </citation>
    <scope>NUCLEOTIDE SEQUENCE [LARGE SCALE GENOMIC DNA]</scope>
    <source>
        <strain evidence="7 8">R-67175</strain>
    </source>
</reference>
<name>A0A1E3VTX5_9HYPH</name>
<dbReference type="GO" id="GO:0019693">
    <property type="term" value="P:ribose phosphate metabolic process"/>
    <property type="evidence" value="ECO:0007669"/>
    <property type="project" value="TreeGrafter"/>
</dbReference>
<evidence type="ECO:0000256" key="5">
    <source>
        <dbReference type="SAM" id="MobiDB-lite"/>
    </source>
</evidence>
<sequence>MTKTSRLPYRPCVGVMLLNAEGQAFVGRRANRKGASEGEGRWWQMPQGGMDKGETPEQAARRELWEETGVRRAQFIAHAKDWLYYDLPPELVGVAWKGRYCGQKQMWFAARFEGAESEIDLKPDPGHKAEFDAWRWVPVRDLPDLVVPFKRDVYTALVAEFAPLLAGEPAKAQRDEEA</sequence>
<dbReference type="EMBL" id="LPWF01000027">
    <property type="protein sequence ID" value="ODR96983.1"/>
    <property type="molecule type" value="Genomic_DNA"/>
</dbReference>
<evidence type="ECO:0000256" key="2">
    <source>
        <dbReference type="ARBA" id="ARBA00001946"/>
    </source>
</evidence>
<dbReference type="Gene3D" id="3.90.79.10">
    <property type="entry name" value="Nucleoside Triphosphate Pyrophosphohydrolase"/>
    <property type="match status" value="1"/>
</dbReference>
<feature type="region of interest" description="Disordered" evidence="5">
    <location>
        <begin position="29"/>
        <end position="58"/>
    </location>
</feature>
<feature type="domain" description="Nudix hydrolase" evidence="6">
    <location>
        <begin position="8"/>
        <end position="159"/>
    </location>
</feature>
<dbReference type="AlphaFoldDB" id="A0A1E3VTX5"/>
<keyword evidence="3 4" id="KW-0378">Hydrolase</keyword>